<dbReference type="GO" id="GO:0016651">
    <property type="term" value="F:oxidoreductase activity, acting on NAD(P)H"/>
    <property type="evidence" value="ECO:0007669"/>
    <property type="project" value="InterPro"/>
</dbReference>
<keyword evidence="10 11" id="KW-0472">Membrane</keyword>
<comment type="similarity">
    <text evidence="2">Belongs to the complex I subunit 3 family.</text>
</comment>
<organism evidence="12">
    <name type="scientific">marine metagenome</name>
    <dbReference type="NCBI Taxonomy" id="408172"/>
    <lineage>
        <taxon>unclassified sequences</taxon>
        <taxon>metagenomes</taxon>
        <taxon>ecological metagenomes</taxon>
    </lineage>
</organism>
<evidence type="ECO:0000313" key="12">
    <source>
        <dbReference type="EMBL" id="SUZ55836.1"/>
    </source>
</evidence>
<evidence type="ECO:0000256" key="9">
    <source>
        <dbReference type="ARBA" id="ARBA00023027"/>
    </source>
</evidence>
<dbReference type="GO" id="GO:0030964">
    <property type="term" value="C:NADH dehydrogenase complex"/>
    <property type="evidence" value="ECO:0007669"/>
    <property type="project" value="TreeGrafter"/>
</dbReference>
<accession>A0A381NMJ5</accession>
<keyword evidence="8 11" id="KW-1133">Transmembrane helix</keyword>
<dbReference type="Gene3D" id="1.20.58.1610">
    <property type="entry name" value="NADH:ubiquinone/plastoquinone oxidoreductase, chain 3"/>
    <property type="match status" value="1"/>
</dbReference>
<evidence type="ECO:0000256" key="3">
    <source>
        <dbReference type="ARBA" id="ARBA00022448"/>
    </source>
</evidence>
<keyword evidence="7" id="KW-1278">Translocase</keyword>
<evidence type="ECO:0000256" key="2">
    <source>
        <dbReference type="ARBA" id="ARBA00008472"/>
    </source>
</evidence>
<name>A0A381NMJ5_9ZZZZ</name>
<dbReference type="GO" id="GO:0008137">
    <property type="term" value="F:NADH dehydrogenase (ubiquinone) activity"/>
    <property type="evidence" value="ECO:0007669"/>
    <property type="project" value="InterPro"/>
</dbReference>
<proteinExistence type="inferred from homology"/>
<dbReference type="EMBL" id="UINC01000464">
    <property type="protein sequence ID" value="SUZ55836.1"/>
    <property type="molecule type" value="Genomic_DNA"/>
</dbReference>
<feature type="transmembrane region" description="Helical" evidence="11">
    <location>
        <begin position="31"/>
        <end position="55"/>
    </location>
</feature>
<keyword evidence="4" id="KW-1003">Cell membrane</keyword>
<dbReference type="AlphaFoldDB" id="A0A381NMJ5"/>
<evidence type="ECO:0000256" key="4">
    <source>
        <dbReference type="ARBA" id="ARBA00022475"/>
    </source>
</evidence>
<gene>
    <name evidence="12" type="ORF">METZ01_LOCUS8690</name>
</gene>
<dbReference type="InterPro" id="IPR023043">
    <property type="entry name" value="NAD(P)H_OxRDtase_bac/plastid"/>
</dbReference>
<keyword evidence="3" id="KW-0813">Transport</keyword>
<evidence type="ECO:0000256" key="11">
    <source>
        <dbReference type="SAM" id="Phobius"/>
    </source>
</evidence>
<keyword evidence="9" id="KW-0520">NAD</keyword>
<dbReference type="HAMAP" id="MF_01394">
    <property type="entry name" value="NDH1_NuoA"/>
    <property type="match status" value="1"/>
</dbReference>
<feature type="transmembrane region" description="Helical" evidence="11">
    <location>
        <begin position="86"/>
        <end position="107"/>
    </location>
</feature>
<evidence type="ECO:0000256" key="1">
    <source>
        <dbReference type="ARBA" id="ARBA00004141"/>
    </source>
</evidence>
<evidence type="ECO:0000256" key="7">
    <source>
        <dbReference type="ARBA" id="ARBA00022967"/>
    </source>
</evidence>
<dbReference type="Pfam" id="PF00507">
    <property type="entry name" value="Oxidored_q4"/>
    <property type="match status" value="1"/>
</dbReference>
<dbReference type="InterPro" id="IPR000440">
    <property type="entry name" value="NADH_UbQ/plastoQ_OxRdtase_su3"/>
</dbReference>
<comment type="subcellular location">
    <subcellularLocation>
        <location evidence="1">Membrane</location>
        <topology evidence="1">Multi-pass membrane protein</topology>
    </subcellularLocation>
</comment>
<dbReference type="PANTHER" id="PTHR11058">
    <property type="entry name" value="NADH-UBIQUINONE OXIDOREDUCTASE CHAIN 3"/>
    <property type="match status" value="1"/>
</dbReference>
<keyword evidence="5 11" id="KW-0812">Transmembrane</keyword>
<protein>
    <recommendedName>
        <fullName evidence="13">NADH:ubiquinone oxidoreductase subunit 3 (Chain A)</fullName>
    </recommendedName>
</protein>
<feature type="transmembrane region" description="Helical" evidence="11">
    <location>
        <begin position="113"/>
        <end position="135"/>
    </location>
</feature>
<evidence type="ECO:0000256" key="10">
    <source>
        <dbReference type="ARBA" id="ARBA00023136"/>
    </source>
</evidence>
<evidence type="ECO:0000256" key="5">
    <source>
        <dbReference type="ARBA" id="ARBA00022692"/>
    </source>
</evidence>
<dbReference type="PANTHER" id="PTHR11058:SF22">
    <property type="entry name" value="NADH-QUINONE OXIDOREDUCTASE SUBUNIT A"/>
    <property type="match status" value="1"/>
</dbReference>
<evidence type="ECO:0000256" key="8">
    <source>
        <dbReference type="ARBA" id="ARBA00022989"/>
    </source>
</evidence>
<keyword evidence="6" id="KW-0874">Quinone</keyword>
<reference evidence="12" key="1">
    <citation type="submission" date="2018-05" db="EMBL/GenBank/DDBJ databases">
        <authorList>
            <person name="Lanie J.A."/>
            <person name="Ng W.-L."/>
            <person name="Kazmierczak K.M."/>
            <person name="Andrzejewski T.M."/>
            <person name="Davidsen T.M."/>
            <person name="Wayne K.J."/>
            <person name="Tettelin H."/>
            <person name="Glass J.I."/>
            <person name="Rusch D."/>
            <person name="Podicherti R."/>
            <person name="Tsui H.-C.T."/>
            <person name="Winkler M.E."/>
        </authorList>
    </citation>
    <scope>NUCLEOTIDE SEQUENCE</scope>
</reference>
<evidence type="ECO:0000256" key="6">
    <source>
        <dbReference type="ARBA" id="ARBA00022719"/>
    </source>
</evidence>
<dbReference type="InterPro" id="IPR038430">
    <property type="entry name" value="NDAH_ubi_oxred_su3_sf"/>
</dbReference>
<sequence>MGILDSHQCQRNYSNFSIFLSSLAKLFMAEYFYISLFAVVALVVIGALLALSTLLGPRNATPQKLLPYECGIVPTEEAKGRYPVRFATIAMLFIIFDVEVVFMYPWAVALGELKLFGLIEMLIFIVILGIAYVYIWGRGGLEWD</sequence>
<dbReference type="GO" id="GO:0048038">
    <property type="term" value="F:quinone binding"/>
    <property type="evidence" value="ECO:0007669"/>
    <property type="project" value="UniProtKB-KW"/>
</dbReference>
<evidence type="ECO:0008006" key="13">
    <source>
        <dbReference type="Google" id="ProtNLM"/>
    </source>
</evidence>